<proteinExistence type="predicted"/>
<dbReference type="EMBL" id="AP024488">
    <property type="protein sequence ID" value="BCS96691.1"/>
    <property type="molecule type" value="Genomic_DNA"/>
</dbReference>
<dbReference type="Proteomes" id="UP001320148">
    <property type="component" value="Chromosome"/>
</dbReference>
<evidence type="ECO:0000313" key="2">
    <source>
        <dbReference type="Proteomes" id="UP001320148"/>
    </source>
</evidence>
<sequence>MKDLDYLVGFTSEEAREAEGTVKSPETLEKGIRSALEDSSIALYLGVGE</sequence>
<organism evidence="1 2">
    <name type="scientific">Desulfoluna limicola</name>
    <dbReference type="NCBI Taxonomy" id="2810562"/>
    <lineage>
        <taxon>Bacteria</taxon>
        <taxon>Pseudomonadati</taxon>
        <taxon>Thermodesulfobacteriota</taxon>
        <taxon>Desulfobacteria</taxon>
        <taxon>Desulfobacterales</taxon>
        <taxon>Desulfolunaceae</taxon>
        <taxon>Desulfoluna</taxon>
    </lineage>
</organism>
<evidence type="ECO:0000313" key="1">
    <source>
        <dbReference type="EMBL" id="BCS96691.1"/>
    </source>
</evidence>
<name>A0ABM7PGJ2_9BACT</name>
<keyword evidence="2" id="KW-1185">Reference proteome</keyword>
<protein>
    <submittedName>
        <fullName evidence="1">Uncharacterized protein</fullName>
    </submittedName>
</protein>
<gene>
    <name evidence="1" type="ORF">DSLASN_23230</name>
</gene>
<reference evidence="1 2" key="1">
    <citation type="submission" date="2021-02" db="EMBL/GenBank/DDBJ databases">
        <title>Complete genome of Desulfoluna sp. strain ASN36.</title>
        <authorList>
            <person name="Takahashi A."/>
            <person name="Kojima H."/>
            <person name="Fukui M."/>
        </authorList>
    </citation>
    <scope>NUCLEOTIDE SEQUENCE [LARGE SCALE GENOMIC DNA]</scope>
    <source>
        <strain evidence="1 2">ASN36</strain>
    </source>
</reference>
<accession>A0ABM7PGJ2</accession>